<evidence type="ECO:0000256" key="1">
    <source>
        <dbReference type="SAM" id="Coils"/>
    </source>
</evidence>
<dbReference type="AlphaFoldDB" id="A0AAU8FRV6"/>
<gene>
    <name evidence="3" type="ORF">ABV298_07030</name>
</gene>
<dbReference type="PROSITE" id="PS51688">
    <property type="entry name" value="ICA"/>
    <property type="match status" value="1"/>
</dbReference>
<dbReference type="Gene3D" id="2.150.10.10">
    <property type="entry name" value="Serralysin-like metalloprotease, C-terminal"/>
    <property type="match status" value="1"/>
</dbReference>
<dbReference type="InterPro" id="IPR011049">
    <property type="entry name" value="Serralysin-like_metalloprot_C"/>
</dbReference>
<dbReference type="EMBL" id="CP159289">
    <property type="protein sequence ID" value="XCH26145.1"/>
    <property type="molecule type" value="Genomic_DNA"/>
</dbReference>
<sequence length="273" mass="29075">MGYQAGMFTSGSLNIGIGRSAGQKTKGTQNCFLGDESGLKNEAGSYNVFMGAKAGTSNETGNFNTFLGHGAGLSNTNGERNTYLGYAAGGNAGLINATAIGASAMVTGSHCLVLGNNANVGIGYSAPFYQLQLSKSIAAKAGSATWAVLSDLRLKRNVTEFTDGLNQLKQIKPVWFQYNGQAGIETGDKKFVGIIAQEMQKIAPYTIGTFTYQDSLGNKTEYLDYDANAVTYILINSVKEQQRIIEDKEAKIQALESRLEKLERLANVSPGGF</sequence>
<protein>
    <submittedName>
        <fullName evidence="3">Tail fiber domain-containing protein</fullName>
    </submittedName>
</protein>
<evidence type="ECO:0000259" key="2">
    <source>
        <dbReference type="PROSITE" id="PS51688"/>
    </source>
</evidence>
<evidence type="ECO:0000313" key="3">
    <source>
        <dbReference type="EMBL" id="XCH26145.1"/>
    </source>
</evidence>
<name>A0AAU8FRV6_9BACT</name>
<dbReference type="RefSeq" id="WP_353721441.1">
    <property type="nucleotide sequence ID" value="NZ_CP159289.1"/>
</dbReference>
<proteinExistence type="predicted"/>
<keyword evidence="1" id="KW-0175">Coiled coil</keyword>
<reference evidence="3" key="1">
    <citation type="submission" date="2024-06" db="EMBL/GenBank/DDBJ databases">
        <title>Sequencing and assembly of the genome of Dyadobacter sp. strain 676, a symbiont of Cyamopsis tetragonoloba.</title>
        <authorList>
            <person name="Guro P."/>
            <person name="Sazanova A."/>
            <person name="Kuznetsova I."/>
            <person name="Belimov A."/>
            <person name="Safronova V."/>
        </authorList>
    </citation>
    <scope>NUCLEOTIDE SEQUENCE</scope>
    <source>
        <strain evidence="3">676</strain>
    </source>
</reference>
<feature type="domain" description="Peptidase S74" evidence="2">
    <location>
        <begin position="150"/>
        <end position="259"/>
    </location>
</feature>
<dbReference type="Pfam" id="PF13884">
    <property type="entry name" value="Peptidase_S74"/>
    <property type="match status" value="1"/>
</dbReference>
<feature type="coiled-coil region" evidence="1">
    <location>
        <begin position="238"/>
        <end position="265"/>
    </location>
</feature>
<dbReference type="InterPro" id="IPR030392">
    <property type="entry name" value="S74_ICA"/>
</dbReference>
<accession>A0AAU8FRV6</accession>
<organism evidence="3">
    <name type="scientific">Dyadobacter sp. 676</name>
    <dbReference type="NCBI Taxonomy" id="3088362"/>
    <lineage>
        <taxon>Bacteria</taxon>
        <taxon>Pseudomonadati</taxon>
        <taxon>Bacteroidota</taxon>
        <taxon>Cytophagia</taxon>
        <taxon>Cytophagales</taxon>
        <taxon>Spirosomataceae</taxon>
        <taxon>Dyadobacter</taxon>
    </lineage>
</organism>